<evidence type="ECO:0000313" key="4">
    <source>
        <dbReference type="Proteomes" id="UP000050266"/>
    </source>
</evidence>
<dbReference type="InterPro" id="IPR008258">
    <property type="entry name" value="Transglycosylase_SLT_dom_1"/>
</dbReference>
<accession>A0A0Q0CTJ9</accession>
<dbReference type="Pfam" id="PF01464">
    <property type="entry name" value="SLT"/>
    <property type="match status" value="1"/>
</dbReference>
<comment type="caution">
    <text evidence="3">The sequence shown here is derived from an EMBL/GenBank/DDBJ whole genome shotgun (WGS) entry which is preliminary data.</text>
</comment>
<dbReference type="PATRIC" id="fig|251720.4.peg.1950"/>
<evidence type="ECO:0000259" key="2">
    <source>
        <dbReference type="Pfam" id="PF01464"/>
    </source>
</evidence>
<feature type="signal peptide" evidence="1">
    <location>
        <begin position="1"/>
        <end position="22"/>
    </location>
</feature>
<dbReference type="Proteomes" id="UP000050266">
    <property type="component" value="Unassembled WGS sequence"/>
</dbReference>
<dbReference type="SUPFAM" id="SSF53955">
    <property type="entry name" value="Lysozyme-like"/>
    <property type="match status" value="1"/>
</dbReference>
<feature type="domain" description="Transglycosylase SLT" evidence="2">
    <location>
        <begin position="115"/>
        <end position="167"/>
    </location>
</feature>
<gene>
    <name evidence="3" type="ORF">ALO41_200025</name>
</gene>
<dbReference type="RefSeq" id="WP_081026771.1">
    <property type="nucleotide sequence ID" value="NZ_LIHQ01000216.1"/>
</dbReference>
<reference evidence="3 4" key="1">
    <citation type="submission" date="2015-09" db="EMBL/GenBank/DDBJ databases">
        <title>Genome announcement of multiple Pseudomonas syringae strains.</title>
        <authorList>
            <person name="Thakur S."/>
            <person name="Wang P.W."/>
            <person name="Gong Y."/>
            <person name="Weir B.S."/>
            <person name="Guttman D.S."/>
        </authorList>
    </citation>
    <scope>NUCLEOTIDE SEQUENCE [LARGE SCALE GENOMIC DNA]</scope>
    <source>
        <strain evidence="3 4">ICMP3962</strain>
    </source>
</reference>
<organism evidence="3 4">
    <name type="scientific">Pseudomonas amygdali pv. ulmi</name>
    <dbReference type="NCBI Taxonomy" id="251720"/>
    <lineage>
        <taxon>Bacteria</taxon>
        <taxon>Pseudomonadati</taxon>
        <taxon>Pseudomonadota</taxon>
        <taxon>Gammaproteobacteria</taxon>
        <taxon>Pseudomonadales</taxon>
        <taxon>Pseudomonadaceae</taxon>
        <taxon>Pseudomonas</taxon>
        <taxon>Pseudomonas amygdali</taxon>
    </lineage>
</organism>
<proteinExistence type="predicted"/>
<evidence type="ECO:0000256" key="1">
    <source>
        <dbReference type="SAM" id="SignalP"/>
    </source>
</evidence>
<keyword evidence="1" id="KW-0732">Signal</keyword>
<name>A0A0Q0CTJ9_PSEA0</name>
<protein>
    <recommendedName>
        <fullName evidence="2">Transglycosylase SLT domain-containing protein</fullName>
    </recommendedName>
</protein>
<evidence type="ECO:0000313" key="3">
    <source>
        <dbReference type="EMBL" id="KPZ12438.1"/>
    </source>
</evidence>
<feature type="chain" id="PRO_5006176074" description="Transglycosylase SLT domain-containing protein" evidence="1">
    <location>
        <begin position="23"/>
        <end position="185"/>
    </location>
</feature>
<dbReference type="InterPro" id="IPR023346">
    <property type="entry name" value="Lysozyme-like_dom_sf"/>
</dbReference>
<dbReference type="EMBL" id="LJRQ01000195">
    <property type="protein sequence ID" value="KPZ12438.1"/>
    <property type="molecule type" value="Genomic_DNA"/>
</dbReference>
<dbReference type="AlphaFoldDB" id="A0A0Q0CTJ9"/>
<dbReference type="Gene3D" id="1.10.530.10">
    <property type="match status" value="1"/>
</dbReference>
<sequence length="185" mass="19789">MKFWVAVVFAVLATPGCREAYAAETPPPAYVLAAYTAGIPSPVLFSVALQESGMPIRGKLLPWPWTLNVAGKGYRFANRGAACTALLIAIHEAGAKRVDAGLGQVNIGWNGDRFSTPCEALDPHKNLAVAAAILKERYAEYGDWTEAAGRYHHPAGGGPTERYRKAFSAHLKRVLGTSSLLANNP</sequence>